<dbReference type="EMBL" id="MU394291">
    <property type="protein sequence ID" value="KAI6090432.1"/>
    <property type="molecule type" value="Genomic_DNA"/>
</dbReference>
<comment type="caution">
    <text evidence="1">The sequence shown here is derived from an EMBL/GenBank/DDBJ whole genome shotgun (WGS) entry which is preliminary data.</text>
</comment>
<keyword evidence="2" id="KW-1185">Reference proteome</keyword>
<sequence>MPSAHKAFEALGPINWDDISQDELDTFLKDVFSDAQSVVDSIPVSLNASQKLSRQRSATDSNLPSLPDRVPKTSDVSAQLRKEWKEVKVNPKENPLGIDVYKLSAKDGKGAWFARRSLHDGLSFEKWKLGMEKELDESMKVQGKPGDGSIRGIGADKRVVNQTVENRGRVQVYQLSAQFPGPTTPRDFITLLLSTDSAIDTPGTPRHFMLVSKPCIHPECPPRQGYIRGQYESVEFIRELKVEKQLRKTRSSIDLANDESAAAIRNATENLSREATIRSARQATRSVSPPGDDSGRKRGKTIGAVDSGDDWSEDDNYETVVEWLMVTRSDPGGSVPRFMIERGTPPGIAGDANKFVRWISSKSIDSFTEDDNEEIELKRQATEAEALVHRKSVASPHPTSNLINGSSSPRPLPIEEDEAEVQNPTGFYGIIANALNAAASVAASHIPNPFGSAKGGDTDASSDLSSDPPEDDASSFHSFHSAENETIDDAPSPKLEDSLMLTPSHGGGASSHSTESLTARSAQHEKELRKLEDRKRKMEEKLQRAQERALAKRNGEDAGNSAKEEAAVAKLREKHEREIAKQQEKYQRELKKLEAKKASEQKKAEERRRKALEREEKGNLAMELDKARAERDIARKQIDILKEQIGDLQSQNTMLVARLGREGIVVADDDVSSGSSVSVARRSMTEKSQLVAENRPKRAETMHS</sequence>
<protein>
    <submittedName>
        <fullName evidence="1">Uncharacterized protein</fullName>
    </submittedName>
</protein>
<name>A0ACC0DCY6_9PEZI</name>
<organism evidence="1 2">
    <name type="scientific">Hypoxylon rubiginosum</name>
    <dbReference type="NCBI Taxonomy" id="110542"/>
    <lineage>
        <taxon>Eukaryota</taxon>
        <taxon>Fungi</taxon>
        <taxon>Dikarya</taxon>
        <taxon>Ascomycota</taxon>
        <taxon>Pezizomycotina</taxon>
        <taxon>Sordariomycetes</taxon>
        <taxon>Xylariomycetidae</taxon>
        <taxon>Xylariales</taxon>
        <taxon>Hypoxylaceae</taxon>
        <taxon>Hypoxylon</taxon>
    </lineage>
</organism>
<evidence type="ECO:0000313" key="2">
    <source>
        <dbReference type="Proteomes" id="UP001497680"/>
    </source>
</evidence>
<gene>
    <name evidence="1" type="ORF">F4821DRAFT_30772</name>
</gene>
<proteinExistence type="predicted"/>
<evidence type="ECO:0000313" key="1">
    <source>
        <dbReference type="EMBL" id="KAI6090432.1"/>
    </source>
</evidence>
<accession>A0ACC0DCY6</accession>
<reference evidence="1 2" key="1">
    <citation type="journal article" date="2022" name="New Phytol.">
        <title>Ecological generalism drives hyperdiversity of secondary metabolite gene clusters in xylarialean endophytes.</title>
        <authorList>
            <person name="Franco M.E.E."/>
            <person name="Wisecaver J.H."/>
            <person name="Arnold A.E."/>
            <person name="Ju Y.M."/>
            <person name="Slot J.C."/>
            <person name="Ahrendt S."/>
            <person name="Moore L.P."/>
            <person name="Eastman K.E."/>
            <person name="Scott K."/>
            <person name="Konkel Z."/>
            <person name="Mondo S.J."/>
            <person name="Kuo A."/>
            <person name="Hayes R.D."/>
            <person name="Haridas S."/>
            <person name="Andreopoulos B."/>
            <person name="Riley R."/>
            <person name="LaButti K."/>
            <person name="Pangilinan J."/>
            <person name="Lipzen A."/>
            <person name="Amirebrahimi M."/>
            <person name="Yan J."/>
            <person name="Adam C."/>
            <person name="Keymanesh K."/>
            <person name="Ng V."/>
            <person name="Louie K."/>
            <person name="Northen T."/>
            <person name="Drula E."/>
            <person name="Henrissat B."/>
            <person name="Hsieh H.M."/>
            <person name="Youens-Clark K."/>
            <person name="Lutzoni F."/>
            <person name="Miadlikowska J."/>
            <person name="Eastwood D.C."/>
            <person name="Hamelin R.C."/>
            <person name="Grigoriev I.V."/>
            <person name="U'Ren J.M."/>
        </authorList>
    </citation>
    <scope>NUCLEOTIDE SEQUENCE [LARGE SCALE GENOMIC DNA]</scope>
    <source>
        <strain evidence="1 2">ER1909</strain>
    </source>
</reference>
<dbReference type="Proteomes" id="UP001497680">
    <property type="component" value="Unassembled WGS sequence"/>
</dbReference>